<comment type="caution">
    <text evidence="2">The sequence shown here is derived from an EMBL/GenBank/DDBJ whole genome shotgun (WGS) entry which is preliminary data.</text>
</comment>
<evidence type="ECO:0000313" key="2">
    <source>
        <dbReference type="EMBL" id="KAF0921271.1"/>
    </source>
</evidence>
<dbReference type="AlphaFoldDB" id="A0A6G1E9C8"/>
<dbReference type="OrthoDB" id="21204at2759"/>
<evidence type="ECO:0000256" key="1">
    <source>
        <dbReference type="SAM" id="MobiDB-lite"/>
    </source>
</evidence>
<proteinExistence type="predicted"/>
<dbReference type="Proteomes" id="UP000479710">
    <property type="component" value="Unassembled WGS sequence"/>
</dbReference>
<reference evidence="2 3" key="1">
    <citation type="submission" date="2019-11" db="EMBL/GenBank/DDBJ databases">
        <title>Whole genome sequence of Oryza granulata.</title>
        <authorList>
            <person name="Li W."/>
        </authorList>
    </citation>
    <scope>NUCLEOTIDE SEQUENCE [LARGE SCALE GENOMIC DNA]</scope>
    <source>
        <strain evidence="3">cv. Menghai</strain>
        <tissue evidence="2">Leaf</tissue>
    </source>
</reference>
<dbReference type="EMBL" id="SPHZ02000004">
    <property type="protein sequence ID" value="KAF0921271.1"/>
    <property type="molecule type" value="Genomic_DNA"/>
</dbReference>
<accession>A0A6G1E9C8</accession>
<gene>
    <name evidence="2" type="ORF">E2562_003079</name>
</gene>
<protein>
    <submittedName>
        <fullName evidence="2">Uncharacterized protein</fullName>
    </submittedName>
</protein>
<organism evidence="2 3">
    <name type="scientific">Oryza meyeriana var. granulata</name>
    <dbReference type="NCBI Taxonomy" id="110450"/>
    <lineage>
        <taxon>Eukaryota</taxon>
        <taxon>Viridiplantae</taxon>
        <taxon>Streptophyta</taxon>
        <taxon>Embryophyta</taxon>
        <taxon>Tracheophyta</taxon>
        <taxon>Spermatophyta</taxon>
        <taxon>Magnoliopsida</taxon>
        <taxon>Liliopsida</taxon>
        <taxon>Poales</taxon>
        <taxon>Poaceae</taxon>
        <taxon>BOP clade</taxon>
        <taxon>Oryzoideae</taxon>
        <taxon>Oryzeae</taxon>
        <taxon>Oryzinae</taxon>
        <taxon>Oryza</taxon>
        <taxon>Oryza meyeriana</taxon>
    </lineage>
</organism>
<name>A0A6G1E9C8_9ORYZ</name>
<sequence>MQWLSLRNSCPVCRRSVPMFPDHGTCTIEENAPSPPPHGPQTTATVDHRRCSLPGARWVRRICRRLLSYMEMSRPRQPS</sequence>
<feature type="region of interest" description="Disordered" evidence="1">
    <location>
        <begin position="27"/>
        <end position="47"/>
    </location>
</feature>
<keyword evidence="3" id="KW-1185">Reference proteome</keyword>
<evidence type="ECO:0000313" key="3">
    <source>
        <dbReference type="Proteomes" id="UP000479710"/>
    </source>
</evidence>